<evidence type="ECO:0000313" key="3">
    <source>
        <dbReference type="Proteomes" id="UP000784294"/>
    </source>
</evidence>
<evidence type="ECO:0000256" key="1">
    <source>
        <dbReference type="SAM" id="MobiDB-lite"/>
    </source>
</evidence>
<name>A0A3S5FF29_9PLAT</name>
<organism evidence="2 3">
    <name type="scientific">Protopolystoma xenopodis</name>
    <dbReference type="NCBI Taxonomy" id="117903"/>
    <lineage>
        <taxon>Eukaryota</taxon>
        <taxon>Metazoa</taxon>
        <taxon>Spiralia</taxon>
        <taxon>Lophotrochozoa</taxon>
        <taxon>Platyhelminthes</taxon>
        <taxon>Monogenea</taxon>
        <taxon>Polyopisthocotylea</taxon>
        <taxon>Polystomatidea</taxon>
        <taxon>Polystomatidae</taxon>
        <taxon>Protopolystoma</taxon>
    </lineage>
</organism>
<keyword evidence="3" id="KW-1185">Reference proteome</keyword>
<gene>
    <name evidence="2" type="ORF">PXEA_LOCUS22543</name>
</gene>
<feature type="compositionally biased region" description="Gly residues" evidence="1">
    <location>
        <begin position="249"/>
        <end position="277"/>
    </location>
</feature>
<sequence length="324" mass="31854">GSGGTPTSPRTPGGSRGPSRLGGAARTGRTGGSPPRLTAAPGAGGPFPLPRPAARPPGGERDGTVPGRRPRRRSSPSAPGDGECCCLGGGCNAGRAGAAGHLPLNPWAFPADPEPVAAHRRGGNAPCGRRGRPGRVPPARPPPPRGEGAGGGVRRVARLRWSLPPALGCIHKQPDSEETGSRRAGGRHRPNTVRGLGLDQKDLGPRAAPGGSGLPYATFPAPAGRAGIRRWALPSSLAVTGGILVSLSRGGGARGRGPGGAGPAPAGGSGPRGAGRGGSREGIHRQPPPAGPGPGRRAGGLALGGRRGAVRPCDGPSRASAPGR</sequence>
<dbReference type="Proteomes" id="UP000784294">
    <property type="component" value="Unassembled WGS sequence"/>
</dbReference>
<reference evidence="2" key="1">
    <citation type="submission" date="2018-11" db="EMBL/GenBank/DDBJ databases">
        <authorList>
            <consortium name="Pathogen Informatics"/>
        </authorList>
    </citation>
    <scope>NUCLEOTIDE SEQUENCE</scope>
</reference>
<comment type="caution">
    <text evidence="2">The sequence shown here is derived from an EMBL/GenBank/DDBJ whole genome shotgun (WGS) entry which is preliminary data.</text>
</comment>
<dbReference type="AlphaFoldDB" id="A0A3S5FF29"/>
<feature type="compositionally biased region" description="Low complexity" evidence="1">
    <location>
        <begin position="1"/>
        <end position="28"/>
    </location>
</feature>
<feature type="compositionally biased region" description="Pro residues" evidence="1">
    <location>
        <begin position="135"/>
        <end position="145"/>
    </location>
</feature>
<feature type="non-terminal residue" evidence="2">
    <location>
        <position position="324"/>
    </location>
</feature>
<dbReference type="EMBL" id="CAAALY010100351">
    <property type="protein sequence ID" value="VEL29103.1"/>
    <property type="molecule type" value="Genomic_DNA"/>
</dbReference>
<dbReference type="OrthoDB" id="9809778at2759"/>
<feature type="region of interest" description="Disordered" evidence="1">
    <location>
        <begin position="1"/>
        <end position="220"/>
    </location>
</feature>
<feature type="non-terminal residue" evidence="2">
    <location>
        <position position="1"/>
    </location>
</feature>
<protein>
    <submittedName>
        <fullName evidence="2">Uncharacterized protein</fullName>
    </submittedName>
</protein>
<feature type="compositionally biased region" description="Gly residues" evidence="1">
    <location>
        <begin position="293"/>
        <end position="307"/>
    </location>
</feature>
<proteinExistence type="predicted"/>
<evidence type="ECO:0000313" key="2">
    <source>
        <dbReference type="EMBL" id="VEL29103.1"/>
    </source>
</evidence>
<accession>A0A3S5FF29</accession>
<feature type="region of interest" description="Disordered" evidence="1">
    <location>
        <begin position="247"/>
        <end position="324"/>
    </location>
</feature>
<feature type="compositionally biased region" description="Basic and acidic residues" evidence="1">
    <location>
        <begin position="172"/>
        <end position="181"/>
    </location>
</feature>